<evidence type="ECO:0000313" key="2">
    <source>
        <dbReference type="Proteomes" id="UP000552709"/>
    </source>
</evidence>
<dbReference type="Proteomes" id="UP000552709">
    <property type="component" value="Unassembled WGS sequence"/>
</dbReference>
<comment type="caution">
    <text evidence="1">The sequence shown here is derived from an EMBL/GenBank/DDBJ whole genome shotgun (WGS) entry which is preliminary data.</text>
</comment>
<accession>A0A7W8K0N6</accession>
<reference evidence="1 2" key="1">
    <citation type="submission" date="2020-08" db="EMBL/GenBank/DDBJ databases">
        <title>Genomic Encyclopedia of Type Strains, Phase IV (KMG-IV): sequencing the most valuable type-strain genomes for metagenomic binning, comparative biology and taxonomic classification.</title>
        <authorList>
            <person name="Goeker M."/>
        </authorList>
    </citation>
    <scope>NUCLEOTIDE SEQUENCE [LARGE SCALE GENOMIC DNA]</scope>
    <source>
        <strain evidence="1 2">DSM 27939</strain>
    </source>
</reference>
<name>A0A7W8K0N6_9DEIO</name>
<dbReference type="RefSeq" id="WP_184138285.1">
    <property type="nucleotide sequence ID" value="NZ_JACHFL010000037.1"/>
</dbReference>
<protein>
    <submittedName>
        <fullName evidence="1">Uncharacterized protein</fullName>
    </submittedName>
</protein>
<sequence>MTIPAEVKDAFLRFSTAANRGDRGTHPLDQDRFYSAVQIAYGHGADMDIPEFDELMQAQGWASADARRELADRFLAAYKMLRYERTGSTFNRG</sequence>
<dbReference type="EMBL" id="JACHFL010000037">
    <property type="protein sequence ID" value="MBB5366338.1"/>
    <property type="molecule type" value="Genomic_DNA"/>
</dbReference>
<gene>
    <name evidence="1" type="ORF">HNQ08_005467</name>
</gene>
<organism evidence="1 2">
    <name type="scientific">Deinococcus humi</name>
    <dbReference type="NCBI Taxonomy" id="662880"/>
    <lineage>
        <taxon>Bacteria</taxon>
        <taxon>Thermotogati</taxon>
        <taxon>Deinococcota</taxon>
        <taxon>Deinococci</taxon>
        <taxon>Deinococcales</taxon>
        <taxon>Deinococcaceae</taxon>
        <taxon>Deinococcus</taxon>
    </lineage>
</organism>
<keyword evidence="2" id="KW-1185">Reference proteome</keyword>
<proteinExistence type="predicted"/>
<evidence type="ECO:0000313" key="1">
    <source>
        <dbReference type="EMBL" id="MBB5366338.1"/>
    </source>
</evidence>
<dbReference type="AlphaFoldDB" id="A0A7W8K0N6"/>